<dbReference type="EMBL" id="WWEU01000004">
    <property type="protein sequence ID" value="MYM60377.1"/>
    <property type="molecule type" value="Genomic_DNA"/>
</dbReference>
<dbReference type="AlphaFoldDB" id="A0A6L8LW76"/>
<evidence type="ECO:0000313" key="1">
    <source>
        <dbReference type="EMBL" id="MYM60377.1"/>
    </source>
</evidence>
<gene>
    <name evidence="1" type="ORF">GTG28_14175</name>
</gene>
<sequence>MKYLIFVFLIIFSNLSLADRCYDKVVRNTVNDRYLTEGTRYVDMTICTYLVDGESEGDSPVLIFAIKLNEADHVKFKHRVRVMASGAASNPCIIGRRGEYSSAINYNPTESECDSSNNFVSMRFNFRSDDSDSSKKPMLIIFNMDVSQATNDRFVDLKIGNEIILDQVLYFEYEPAKIENAPDSCGIEVYGSTGGMIFNDTNDISSKYLDARLYSKGGSFKLIHNSNNHKLKENFLGYYGLYYDYNRDTFIDTRWVMKDDDHRLVGKNYIRVAPKYDINRSELSSGEYITTLEIVCE</sequence>
<keyword evidence="2" id="KW-1185">Reference proteome</keyword>
<reference evidence="1 2" key="1">
    <citation type="submission" date="2020-01" db="EMBL/GenBank/DDBJ databases">
        <title>Draft Genome Sequence of Vibrio sp. strain OCN044, Isolated from a Healthy Coral at Palmyra Atoll.</title>
        <authorList>
            <person name="Videau P."/>
            <person name="Loughran R."/>
            <person name="Esquivel A."/>
            <person name="Deadmond M."/>
            <person name="Paddock B.E."/>
            <person name="Saw J.H."/>
            <person name="Ushijima B."/>
        </authorList>
    </citation>
    <scope>NUCLEOTIDE SEQUENCE [LARGE SCALE GENOMIC DNA]</scope>
    <source>
        <strain evidence="1 2">OCN044</strain>
    </source>
</reference>
<protein>
    <submittedName>
        <fullName evidence="1">Uncharacterized protein</fullName>
    </submittedName>
</protein>
<dbReference type="Proteomes" id="UP000478571">
    <property type="component" value="Unassembled WGS sequence"/>
</dbReference>
<comment type="caution">
    <text evidence="1">The sequence shown here is derived from an EMBL/GenBank/DDBJ whole genome shotgun (WGS) entry which is preliminary data.</text>
</comment>
<name>A0A6L8LW76_9VIBR</name>
<evidence type="ECO:0000313" key="2">
    <source>
        <dbReference type="Proteomes" id="UP000478571"/>
    </source>
</evidence>
<organism evidence="1 2">
    <name type="scientific">Vibrio tetraodonis subsp. pristinus</name>
    <dbReference type="NCBI Taxonomy" id="2695891"/>
    <lineage>
        <taxon>Bacteria</taxon>
        <taxon>Pseudomonadati</taxon>
        <taxon>Pseudomonadota</taxon>
        <taxon>Gammaproteobacteria</taxon>
        <taxon>Vibrionales</taxon>
        <taxon>Vibrionaceae</taxon>
        <taxon>Vibrio</taxon>
    </lineage>
</organism>
<proteinExistence type="predicted"/>
<dbReference type="RefSeq" id="WP_160930904.1">
    <property type="nucleotide sequence ID" value="NZ_WWEU01000004.1"/>
</dbReference>
<accession>A0A6L8LW76</accession>